<sequence>MQQKWWQQRFVWLAGIFGGVVIVLMPLLGGLFWRLFQPIAYPREVLFARDAPMQAGFMGVNLLGNLLILLIFSALFLLAQYHREAKLMVAVRGATIGWAVWVVFAVIWPPTSMASVISADQTISVRALVSLIIVILLAVSFYQIGLQYGRLDHPALNNVWRLAALLMILFSILRLGVQAMGLPLIGVIDQLFAISSVLAPVYTAVYIVRDIQA</sequence>
<accession>A0A288QMR5</accession>
<dbReference type="KEGG" id="wso:WSWS_00822"/>
<dbReference type="RefSeq" id="WP_070230082.1">
    <property type="nucleotide sequence ID" value="NZ_BJYO01000002.1"/>
</dbReference>
<name>A0A288QMR5_9LACO</name>
<dbReference type="AlphaFoldDB" id="A0A288QMR5"/>
<dbReference type="Proteomes" id="UP000254912">
    <property type="component" value="Unassembled WGS sequence"/>
</dbReference>
<organism evidence="1 2">
    <name type="scientific">Weissella soli</name>
    <dbReference type="NCBI Taxonomy" id="155866"/>
    <lineage>
        <taxon>Bacteria</taxon>
        <taxon>Bacillati</taxon>
        <taxon>Bacillota</taxon>
        <taxon>Bacilli</taxon>
        <taxon>Lactobacillales</taxon>
        <taxon>Lactobacillaceae</taxon>
        <taxon>Weissella</taxon>
    </lineage>
</organism>
<reference evidence="1 2" key="1">
    <citation type="submission" date="2018-07" db="EMBL/GenBank/DDBJ databases">
        <title>Genomic Encyclopedia of Type Strains, Phase III (KMG-III): the genomes of soil and plant-associated and newly described type strains.</title>
        <authorList>
            <person name="Whitman W."/>
        </authorList>
    </citation>
    <scope>NUCLEOTIDE SEQUENCE [LARGE SCALE GENOMIC DNA]</scope>
    <source>
        <strain evidence="1 2">CECT 7031</strain>
    </source>
</reference>
<gene>
    <name evidence="1" type="ORF">DFP99_0450</name>
</gene>
<proteinExistence type="predicted"/>
<comment type="caution">
    <text evidence="1">The sequence shown here is derived from an EMBL/GenBank/DDBJ whole genome shotgun (WGS) entry which is preliminary data.</text>
</comment>
<evidence type="ECO:0000313" key="1">
    <source>
        <dbReference type="EMBL" id="RDL12024.1"/>
    </source>
</evidence>
<dbReference type="GeneID" id="94546020"/>
<dbReference type="EMBL" id="QRAS01000001">
    <property type="protein sequence ID" value="RDL12024.1"/>
    <property type="molecule type" value="Genomic_DNA"/>
</dbReference>
<keyword evidence="2" id="KW-1185">Reference proteome</keyword>
<protein>
    <submittedName>
        <fullName evidence="1">Uncharacterized protein</fullName>
    </submittedName>
</protein>
<evidence type="ECO:0000313" key="2">
    <source>
        <dbReference type="Proteomes" id="UP000254912"/>
    </source>
</evidence>